<dbReference type="Gene3D" id="1.20.1250.20">
    <property type="entry name" value="MFS general substrate transporter like domains"/>
    <property type="match status" value="1"/>
</dbReference>
<dbReference type="AlphaFoldDB" id="A0A7Y9ZCC5"/>
<keyword evidence="3" id="KW-0813">Transport</keyword>
<dbReference type="NCBIfam" id="TIGR00711">
    <property type="entry name" value="efflux_EmrB"/>
    <property type="match status" value="1"/>
</dbReference>
<protein>
    <submittedName>
        <fullName evidence="10">EmrB/QacA subfamily drug resistance transporter</fullName>
    </submittedName>
</protein>
<comment type="subcellular location">
    <subcellularLocation>
        <location evidence="1">Cell membrane</location>
        <topology evidence="1">Multi-pass membrane protein</topology>
    </subcellularLocation>
</comment>
<evidence type="ECO:0000256" key="8">
    <source>
        <dbReference type="SAM" id="Phobius"/>
    </source>
</evidence>
<feature type="transmembrane region" description="Helical" evidence="8">
    <location>
        <begin position="141"/>
        <end position="163"/>
    </location>
</feature>
<proteinExistence type="inferred from homology"/>
<keyword evidence="7 8" id="KW-0472">Membrane</keyword>
<evidence type="ECO:0000256" key="6">
    <source>
        <dbReference type="ARBA" id="ARBA00022989"/>
    </source>
</evidence>
<keyword evidence="11" id="KW-1185">Reference proteome</keyword>
<organism evidence="10 11">
    <name type="scientific">Demequina lutea</name>
    <dbReference type="NCBI Taxonomy" id="431489"/>
    <lineage>
        <taxon>Bacteria</taxon>
        <taxon>Bacillati</taxon>
        <taxon>Actinomycetota</taxon>
        <taxon>Actinomycetes</taxon>
        <taxon>Micrococcales</taxon>
        <taxon>Demequinaceae</taxon>
        <taxon>Demequina</taxon>
    </lineage>
</organism>
<dbReference type="Gene3D" id="1.20.1720.10">
    <property type="entry name" value="Multidrug resistance protein D"/>
    <property type="match status" value="1"/>
</dbReference>
<feature type="transmembrane region" description="Helical" evidence="8">
    <location>
        <begin position="368"/>
        <end position="386"/>
    </location>
</feature>
<evidence type="ECO:0000256" key="5">
    <source>
        <dbReference type="ARBA" id="ARBA00022692"/>
    </source>
</evidence>
<dbReference type="InterPro" id="IPR004638">
    <property type="entry name" value="EmrB-like"/>
</dbReference>
<dbReference type="GO" id="GO:0022857">
    <property type="term" value="F:transmembrane transporter activity"/>
    <property type="evidence" value="ECO:0007669"/>
    <property type="project" value="InterPro"/>
</dbReference>
<feature type="transmembrane region" description="Helical" evidence="8">
    <location>
        <begin position="312"/>
        <end position="332"/>
    </location>
</feature>
<keyword evidence="4" id="KW-1003">Cell membrane</keyword>
<name>A0A7Y9ZCC5_9MICO</name>
<feature type="transmembrane region" description="Helical" evidence="8">
    <location>
        <begin position="407"/>
        <end position="429"/>
    </location>
</feature>
<dbReference type="RefSeq" id="WP_202965736.1">
    <property type="nucleotide sequence ID" value="NZ_BBRC01000006.1"/>
</dbReference>
<dbReference type="GO" id="GO:0005886">
    <property type="term" value="C:plasma membrane"/>
    <property type="evidence" value="ECO:0007669"/>
    <property type="project" value="UniProtKB-SubCell"/>
</dbReference>
<dbReference type="InterPro" id="IPR020846">
    <property type="entry name" value="MFS_dom"/>
</dbReference>
<feature type="transmembrane region" description="Helical" evidence="8">
    <location>
        <begin position="52"/>
        <end position="71"/>
    </location>
</feature>
<keyword evidence="5 8" id="KW-0812">Transmembrane</keyword>
<dbReference type="FunFam" id="1.20.1720.10:FF:000004">
    <property type="entry name" value="EmrB/QacA family drug resistance transporter"/>
    <property type="match status" value="1"/>
</dbReference>
<accession>A0A7Y9ZCC5</accession>
<evidence type="ECO:0000256" key="3">
    <source>
        <dbReference type="ARBA" id="ARBA00022448"/>
    </source>
</evidence>
<feature type="transmembrane region" description="Helical" evidence="8">
    <location>
        <begin position="277"/>
        <end position="300"/>
    </location>
</feature>
<feature type="transmembrane region" description="Helical" evidence="8">
    <location>
        <begin position="344"/>
        <end position="362"/>
    </location>
</feature>
<evidence type="ECO:0000256" key="4">
    <source>
        <dbReference type="ARBA" id="ARBA00022475"/>
    </source>
</evidence>
<evidence type="ECO:0000256" key="1">
    <source>
        <dbReference type="ARBA" id="ARBA00004651"/>
    </source>
</evidence>
<dbReference type="CDD" id="cd17502">
    <property type="entry name" value="MFS_Azr1_MDR_like"/>
    <property type="match status" value="1"/>
</dbReference>
<dbReference type="PANTHER" id="PTHR23501:SF197">
    <property type="entry name" value="COMD"/>
    <property type="match status" value="1"/>
</dbReference>
<feature type="transmembrane region" description="Helical" evidence="8">
    <location>
        <begin position="83"/>
        <end position="102"/>
    </location>
</feature>
<dbReference type="EMBL" id="JACBZO010000001">
    <property type="protein sequence ID" value="NYI42784.1"/>
    <property type="molecule type" value="Genomic_DNA"/>
</dbReference>
<dbReference type="PANTHER" id="PTHR23501">
    <property type="entry name" value="MAJOR FACILITATOR SUPERFAMILY"/>
    <property type="match status" value="1"/>
</dbReference>
<sequence length="562" mass="59223">MTTEAPTPLLSVRQINLIVGGLMVGMFLAALDQMIVATAIRTIGDDLHGLTLQAWVTTAYLVAATISTPLYGKLSDIFGRKPLYVFSISSFVVGSLLSGSATSMYELAAFRAVQGLGAGGLMALALIILGDMLSPRERTKYQAFFFGVWGVASVLGPVLGGFFADAHSILGFAGWRWIFFLNVPLGVATLFIIVRVLHLPATHKRVQIDWAGVTALVVAIVPMLIVVEQGRAWGWTSGAVLGLGALTIVGILGFLLAEHRAGDNALLPPRLFKNRTVAVSTGLNFIMGFAMFGGMAGLPLYTQIAKGMSPTASGLTMLPVTFGIITMAGISARVIHQTGRYKMFPVIGTILLILGGLDLSMLHADSPLWHLFIGGALFGLGLGGVMQPNMLAVQNAVEPRDMGTGSASVMFFRQIGGSLGTAVFLSIMFGTVAGDIGNQYATAAKTPQFQQTLADPAVTSNPDNAKILALLNAGSVDQAAKAGVSLNDTSFIKTTNPVLAAPFQEGFSLSITRVLFISALIAIGGLLFALLVPHVPLREKSGLETMRDDEAEEPVPAVAMEM</sequence>
<dbReference type="Proteomes" id="UP000547973">
    <property type="component" value="Unassembled WGS sequence"/>
</dbReference>
<evidence type="ECO:0000313" key="10">
    <source>
        <dbReference type="EMBL" id="NYI42784.1"/>
    </source>
</evidence>
<feature type="transmembrane region" description="Helical" evidence="8">
    <location>
        <begin position="108"/>
        <end position="129"/>
    </location>
</feature>
<evidence type="ECO:0000259" key="9">
    <source>
        <dbReference type="PROSITE" id="PS50850"/>
    </source>
</evidence>
<feature type="transmembrane region" description="Helical" evidence="8">
    <location>
        <begin position="233"/>
        <end position="256"/>
    </location>
</feature>
<feature type="transmembrane region" description="Helical" evidence="8">
    <location>
        <begin position="17"/>
        <end position="40"/>
    </location>
</feature>
<dbReference type="PROSITE" id="PS50850">
    <property type="entry name" value="MFS"/>
    <property type="match status" value="1"/>
</dbReference>
<dbReference type="Pfam" id="PF07690">
    <property type="entry name" value="MFS_1"/>
    <property type="match status" value="1"/>
</dbReference>
<feature type="domain" description="Major facilitator superfamily (MFS) profile" evidence="9">
    <location>
        <begin position="18"/>
        <end position="536"/>
    </location>
</feature>
<evidence type="ECO:0000256" key="7">
    <source>
        <dbReference type="ARBA" id="ARBA00023136"/>
    </source>
</evidence>
<evidence type="ECO:0000313" key="11">
    <source>
        <dbReference type="Proteomes" id="UP000547973"/>
    </source>
</evidence>
<feature type="transmembrane region" description="Helical" evidence="8">
    <location>
        <begin position="208"/>
        <end position="227"/>
    </location>
</feature>
<reference evidence="10 11" key="1">
    <citation type="submission" date="2020-07" db="EMBL/GenBank/DDBJ databases">
        <title>Sequencing the genomes of 1000 actinobacteria strains.</title>
        <authorList>
            <person name="Klenk H.-P."/>
        </authorList>
    </citation>
    <scope>NUCLEOTIDE SEQUENCE [LARGE SCALE GENOMIC DNA]</scope>
    <source>
        <strain evidence="10 11">DSM 19970</strain>
    </source>
</reference>
<dbReference type="SUPFAM" id="SSF103473">
    <property type="entry name" value="MFS general substrate transporter"/>
    <property type="match status" value="1"/>
</dbReference>
<dbReference type="InterPro" id="IPR036259">
    <property type="entry name" value="MFS_trans_sf"/>
</dbReference>
<comment type="caution">
    <text evidence="10">The sequence shown here is derived from an EMBL/GenBank/DDBJ whole genome shotgun (WGS) entry which is preliminary data.</text>
</comment>
<gene>
    <name evidence="10" type="ORF">BKA03_002903</name>
</gene>
<keyword evidence="6 8" id="KW-1133">Transmembrane helix</keyword>
<comment type="similarity">
    <text evidence="2">Belongs to the major facilitator superfamily. TCR/Tet family.</text>
</comment>
<feature type="transmembrane region" description="Helical" evidence="8">
    <location>
        <begin position="514"/>
        <end position="537"/>
    </location>
</feature>
<evidence type="ECO:0000256" key="2">
    <source>
        <dbReference type="ARBA" id="ARBA00007520"/>
    </source>
</evidence>
<dbReference type="InterPro" id="IPR011701">
    <property type="entry name" value="MFS"/>
</dbReference>
<feature type="transmembrane region" description="Helical" evidence="8">
    <location>
        <begin position="175"/>
        <end position="196"/>
    </location>
</feature>